<sequence>MKKREIVLVSIMGILTIAIVLFGYKYAAGKKEALLNEGEKQTETVSEVVSSQESEIAESDTSEAYAQFLAAFAENRSNASVVDYLQYVHHHTKEVNVAFFGDVAVDAAWAKSAIAGIQADFPLENLTTSFFSHPSDSSSVYLSSQYVQEMAASSPDVIFYTIPTKTDQVVDISLVDSTQNIYAIYDEIRAALPDALIVLVTPPPAEAKVADWNSRALDYRNYTNNLVEENSAFTVPLYDLHADFLAEVTNRSETLTNFMDAAGLELNEAGQKLYGEMFANSLRTKLIDTTAGLYVEGEKPAYTPIAPTLVVPEVPATVIEETVSEATVYEEPVYEESTYVAPTYVAPTYVAPTYVAPVDESSDIESYTPEEVGSY</sequence>
<accession>A0A5C5E772</accession>
<dbReference type="GO" id="GO:0016787">
    <property type="term" value="F:hydrolase activity"/>
    <property type="evidence" value="ECO:0007669"/>
    <property type="project" value="UniProtKB-KW"/>
</dbReference>
<keyword evidence="1" id="KW-1133">Transmembrane helix</keyword>
<keyword evidence="3" id="KW-1185">Reference proteome</keyword>
<dbReference type="RefSeq" id="WP_140186320.1">
    <property type="nucleotide sequence ID" value="NZ_VENO01000003.1"/>
</dbReference>
<gene>
    <name evidence="2" type="ORF">FHK04_09075</name>
</gene>
<organism evidence="2 3">
    <name type="scientific">Trichococcus shcherbakoviae subsp. psychrophilus</name>
    <dbReference type="NCBI Taxonomy" id="2585775"/>
    <lineage>
        <taxon>Bacteria</taxon>
        <taxon>Bacillati</taxon>
        <taxon>Bacillota</taxon>
        <taxon>Bacilli</taxon>
        <taxon>Lactobacillales</taxon>
        <taxon>Carnobacteriaceae</taxon>
        <taxon>Trichococcus</taxon>
    </lineage>
</organism>
<keyword evidence="1" id="KW-0472">Membrane</keyword>
<feature type="transmembrane region" description="Helical" evidence="1">
    <location>
        <begin position="6"/>
        <end position="24"/>
    </location>
</feature>
<name>A0A5C5E772_9LACT</name>
<proteinExistence type="predicted"/>
<reference evidence="2 3" key="1">
    <citation type="submission" date="2019-06" db="EMBL/GenBank/DDBJ databases">
        <title>Description Trichococcus psychrophilus sp. nov., isolated from a cold spring, by genomic and phenotypic analyses.</title>
        <authorList>
            <person name="Zakharyuk A."/>
        </authorList>
    </citation>
    <scope>NUCLEOTIDE SEQUENCE [LARGE SCALE GENOMIC DNA]</scope>
    <source>
        <strain evidence="2 3">SKBG</strain>
    </source>
</reference>
<evidence type="ECO:0000313" key="3">
    <source>
        <dbReference type="Proteomes" id="UP000313395"/>
    </source>
</evidence>
<dbReference type="Gene3D" id="3.40.50.1110">
    <property type="entry name" value="SGNH hydrolase"/>
    <property type="match status" value="1"/>
</dbReference>
<dbReference type="Proteomes" id="UP000313395">
    <property type="component" value="Unassembled WGS sequence"/>
</dbReference>
<evidence type="ECO:0000256" key="1">
    <source>
        <dbReference type="SAM" id="Phobius"/>
    </source>
</evidence>
<keyword evidence="2" id="KW-0378">Hydrolase</keyword>
<dbReference type="EMBL" id="VENO01000003">
    <property type="protein sequence ID" value="TNV68360.1"/>
    <property type="molecule type" value="Genomic_DNA"/>
</dbReference>
<comment type="caution">
    <text evidence="2">The sequence shown here is derived from an EMBL/GenBank/DDBJ whole genome shotgun (WGS) entry which is preliminary data.</text>
</comment>
<dbReference type="InterPro" id="IPR036514">
    <property type="entry name" value="SGNH_hydro_sf"/>
</dbReference>
<evidence type="ECO:0000313" key="2">
    <source>
        <dbReference type="EMBL" id="TNV68360.1"/>
    </source>
</evidence>
<protein>
    <submittedName>
        <fullName evidence="2">SGNH/GDSL hydrolase family protein</fullName>
    </submittedName>
</protein>
<dbReference type="SUPFAM" id="SSF52266">
    <property type="entry name" value="SGNH hydrolase"/>
    <property type="match status" value="1"/>
</dbReference>
<keyword evidence="1" id="KW-0812">Transmembrane</keyword>
<dbReference type="CDD" id="cd00229">
    <property type="entry name" value="SGNH_hydrolase"/>
    <property type="match status" value="1"/>
</dbReference>
<dbReference type="AlphaFoldDB" id="A0A5C5E772"/>